<dbReference type="SUPFAM" id="SSF52540">
    <property type="entry name" value="P-loop containing nucleoside triphosphate hydrolases"/>
    <property type="match status" value="1"/>
</dbReference>
<dbReference type="PANTHER" id="PTHR42939:SF5">
    <property type="entry name" value="ABC-TYPE TRANSPORTER ATP-BINDING PROTEIN ECSA"/>
    <property type="match status" value="1"/>
</dbReference>
<dbReference type="PROSITE" id="PS50893">
    <property type="entry name" value="ABC_TRANSPORTER_2"/>
    <property type="match status" value="1"/>
</dbReference>
<accession>A0ABY4EYP9</accession>
<dbReference type="InterPro" id="IPR003593">
    <property type="entry name" value="AAA+_ATPase"/>
</dbReference>
<reference evidence="5 6" key="1">
    <citation type="submission" date="2022-04" db="EMBL/GenBank/DDBJ databases">
        <title>Gracilibacillus sp. isolated from saltern.</title>
        <authorList>
            <person name="Won M."/>
            <person name="Lee C.-M."/>
            <person name="Woen H.-Y."/>
            <person name="Kwon S.-W."/>
        </authorList>
    </citation>
    <scope>NUCLEOTIDE SEQUENCE [LARGE SCALE GENOMIC DNA]</scope>
    <source>
        <strain evidence="5 6">SSWR10-1</strain>
    </source>
</reference>
<keyword evidence="1" id="KW-0813">Transport</keyword>
<dbReference type="PANTHER" id="PTHR42939">
    <property type="entry name" value="ABC TRANSPORTER ATP-BINDING PROTEIN ALBC-RELATED"/>
    <property type="match status" value="1"/>
</dbReference>
<keyword evidence="2" id="KW-0547">Nucleotide-binding</keyword>
<evidence type="ECO:0000256" key="2">
    <source>
        <dbReference type="ARBA" id="ARBA00022741"/>
    </source>
</evidence>
<name>A0ABY4EYP9_9BACI</name>
<dbReference type="Proteomes" id="UP000831782">
    <property type="component" value="Chromosome"/>
</dbReference>
<dbReference type="Gene3D" id="3.40.50.300">
    <property type="entry name" value="P-loop containing nucleotide triphosphate hydrolases"/>
    <property type="match status" value="1"/>
</dbReference>
<dbReference type="SMART" id="SM00382">
    <property type="entry name" value="AAA"/>
    <property type="match status" value="1"/>
</dbReference>
<dbReference type="Pfam" id="PF00005">
    <property type="entry name" value="ABC_tran"/>
    <property type="match status" value="1"/>
</dbReference>
<gene>
    <name evidence="5" type="ORF">MUN88_03165</name>
</gene>
<proteinExistence type="predicted"/>
<evidence type="ECO:0000256" key="3">
    <source>
        <dbReference type="ARBA" id="ARBA00022840"/>
    </source>
</evidence>
<evidence type="ECO:0000313" key="5">
    <source>
        <dbReference type="EMBL" id="UOQ49141.1"/>
    </source>
</evidence>
<protein>
    <submittedName>
        <fullName evidence="5">ABC transporter ATP-binding protein</fullName>
    </submittedName>
</protein>
<evidence type="ECO:0000259" key="4">
    <source>
        <dbReference type="PROSITE" id="PS50893"/>
    </source>
</evidence>
<organism evidence="5 6">
    <name type="scientific">Gracilibacillus caseinilyticus</name>
    <dbReference type="NCBI Taxonomy" id="2932256"/>
    <lineage>
        <taxon>Bacteria</taxon>
        <taxon>Bacillati</taxon>
        <taxon>Bacillota</taxon>
        <taxon>Bacilli</taxon>
        <taxon>Bacillales</taxon>
        <taxon>Bacillaceae</taxon>
        <taxon>Gracilibacillus</taxon>
    </lineage>
</organism>
<evidence type="ECO:0000313" key="6">
    <source>
        <dbReference type="Proteomes" id="UP000831782"/>
    </source>
</evidence>
<evidence type="ECO:0000256" key="1">
    <source>
        <dbReference type="ARBA" id="ARBA00022448"/>
    </source>
</evidence>
<dbReference type="CDD" id="cd03230">
    <property type="entry name" value="ABC_DR_subfamily_A"/>
    <property type="match status" value="1"/>
</dbReference>
<feature type="domain" description="ABC transporter" evidence="4">
    <location>
        <begin position="2"/>
        <end position="228"/>
    </location>
</feature>
<dbReference type="InterPro" id="IPR003439">
    <property type="entry name" value="ABC_transporter-like_ATP-bd"/>
</dbReference>
<dbReference type="InterPro" id="IPR051782">
    <property type="entry name" value="ABC_Transporter_VariousFunc"/>
</dbReference>
<dbReference type="EMBL" id="CP095072">
    <property type="protein sequence ID" value="UOQ49141.1"/>
    <property type="molecule type" value="Genomic_DNA"/>
</dbReference>
<keyword evidence="6" id="KW-1185">Reference proteome</keyword>
<dbReference type="InterPro" id="IPR027417">
    <property type="entry name" value="P-loop_NTPase"/>
</dbReference>
<keyword evidence="3 5" id="KW-0067">ATP-binding</keyword>
<dbReference type="RefSeq" id="WP_244720728.1">
    <property type="nucleotide sequence ID" value="NZ_CP095072.1"/>
</dbReference>
<sequence>MLTLENVSVKIGVELIVKDVSFTVSAGSIVGLIGHNGAGKSTVMKTIMGWHDKAQGKININDIDQDQSFISYKKQLAYIPEEPFLLPELTVFQHFQLYGQSYQLEEDLFTKRAKELAALFEISDKLHEYPEALSKGMRQKVQTICSLLPDIPLLLIDEPFMGLDVHAAHHLQTLLIEKAKSGTSILLTSHQLERMEEMADSYVMLHDGEIAEQGAMGDFRLLSRRGKA</sequence>
<dbReference type="GO" id="GO:0005524">
    <property type="term" value="F:ATP binding"/>
    <property type="evidence" value="ECO:0007669"/>
    <property type="project" value="UniProtKB-KW"/>
</dbReference>